<proteinExistence type="predicted"/>
<protein>
    <recommendedName>
        <fullName evidence="3">Beta-defensin</fullName>
    </recommendedName>
</protein>
<organism evidence="1 2">
    <name type="scientific">Drosophila rhopaloa</name>
    <name type="common">Fruit fly</name>
    <dbReference type="NCBI Taxonomy" id="1041015"/>
    <lineage>
        <taxon>Eukaryota</taxon>
        <taxon>Metazoa</taxon>
        <taxon>Ecdysozoa</taxon>
        <taxon>Arthropoda</taxon>
        <taxon>Hexapoda</taxon>
        <taxon>Insecta</taxon>
        <taxon>Pterygota</taxon>
        <taxon>Neoptera</taxon>
        <taxon>Endopterygota</taxon>
        <taxon>Diptera</taxon>
        <taxon>Brachycera</taxon>
        <taxon>Muscomorpha</taxon>
        <taxon>Ephydroidea</taxon>
        <taxon>Drosophilidae</taxon>
        <taxon>Drosophila</taxon>
        <taxon>Sophophora</taxon>
    </lineage>
</organism>
<sequence length="61" mass="7211">MHPKQIHLVSCYLEGGSCRELWNCEERFQSRLRTTCINKRKVCCFPTVQMKSLQDAEDYAE</sequence>
<name>A0ABM5J8B5_DRORH</name>
<keyword evidence="2" id="KW-1185">Reference proteome</keyword>
<evidence type="ECO:0000313" key="1">
    <source>
        <dbReference type="EnsemblMetazoa" id="XP_044315078.1"/>
    </source>
</evidence>
<evidence type="ECO:0008006" key="3">
    <source>
        <dbReference type="Google" id="ProtNLM"/>
    </source>
</evidence>
<reference evidence="2" key="1">
    <citation type="journal article" date="2021" name="Elife">
        <title>Highly contiguous assemblies of 101 drosophilid genomes.</title>
        <authorList>
            <person name="Kim B.Y."/>
            <person name="Wang J.R."/>
            <person name="Miller D.E."/>
            <person name="Barmina O."/>
            <person name="Delaney E."/>
            <person name="Thompson A."/>
            <person name="Comeault A.A."/>
            <person name="Peede D."/>
            <person name="D'Agostino E.R."/>
            <person name="Pelaez J."/>
            <person name="Aguilar J.M."/>
            <person name="Haji D."/>
            <person name="Matsunaga T."/>
            <person name="Armstrong E.E."/>
            <person name="Zych M."/>
            <person name="Ogawa Y."/>
            <person name="Stamenkovic-Radak M."/>
            <person name="Jelic M."/>
            <person name="Veselinovic M.S."/>
            <person name="Tanaskovic M."/>
            <person name="Eric P."/>
            <person name="Gao J.J."/>
            <person name="Katoh T.K."/>
            <person name="Toda M.J."/>
            <person name="Watabe H."/>
            <person name="Watada M."/>
            <person name="Davis J.S."/>
            <person name="Moyle L.C."/>
            <person name="Manoli G."/>
            <person name="Bertolini E."/>
            <person name="Kostal V."/>
            <person name="Hawley R.S."/>
            <person name="Takahashi A."/>
            <person name="Jones C.D."/>
            <person name="Price D.K."/>
            <person name="Whiteman N."/>
            <person name="Kopp A."/>
            <person name="Matute D.R."/>
            <person name="Petrov D.A."/>
        </authorList>
    </citation>
    <scope>NUCLEOTIDE SEQUENCE [LARGE SCALE GENOMIC DNA]</scope>
</reference>
<gene>
    <name evidence="1" type="primary">108045944</name>
</gene>
<dbReference type="EnsemblMetazoa" id="XM_044459143.1">
    <property type="protein sequence ID" value="XP_044315078.1"/>
    <property type="gene ID" value="LOC108045944"/>
</dbReference>
<dbReference type="Proteomes" id="UP001652680">
    <property type="component" value="Unassembled WGS sequence"/>
</dbReference>
<evidence type="ECO:0000313" key="2">
    <source>
        <dbReference type="Proteomes" id="UP001652680"/>
    </source>
</evidence>
<reference evidence="1" key="2">
    <citation type="submission" date="2025-05" db="UniProtKB">
        <authorList>
            <consortium name="EnsemblMetazoa"/>
        </authorList>
    </citation>
    <scope>IDENTIFICATION</scope>
</reference>
<accession>A0ABM5J8B5</accession>